<evidence type="ECO:0000256" key="1">
    <source>
        <dbReference type="ARBA" id="ARBA00001974"/>
    </source>
</evidence>
<keyword evidence="4 5" id="KW-0274">FAD</keyword>
<sequence>MADYDYIIIGAGSAGCVLANRLTEDAGLRVLLIEAGGWDRDPFIHIPLGWGRILGNRLHDWMYFFEPDPRFGGRAIECARGKVIGGSSSINAMLYCRGHRADYDRWAQAGLTGWSYDAVLPYFRRQENWEGGADSWRGAGGPLQTTESRYADPLLDAYVAACVAAGQPLAADYNGADQEGIARLQSTIGKGRRCSAAVAYLHPARRRPGLRVLTHALTERILLKGRRATGVRYRHGGQTHTATALREVILCAGAINTPQILNLSGIGDPGQLAGHGIDTLVPAPEVGRNLRDHVSVAVEYRRAGAGPFVQAMRLDGIAAALAGAYACGRGFATELPAGLVGFFRSAPEEPIPDIQLIFRAGPLAAWPWLRPFRGPFPDAFAARAVLLRPESTGSVTLASPDPADKPRIRHDFLSAGDDLARLRRGLRMMMEIGAQDAIRPHIAAQLSPPAGEAITDEVLDAHIFQTAATAHHPLGTCRMGIGDDAPVDADLRLKGVGGLRVVDASVMPDMVGGNINAAVIMIAERAADLIRAAG</sequence>
<evidence type="ECO:0000259" key="6">
    <source>
        <dbReference type="PROSITE" id="PS00623"/>
    </source>
</evidence>
<feature type="domain" description="Glucose-methanol-choline oxidoreductase N-terminal" evidence="7">
    <location>
        <begin position="253"/>
        <end position="267"/>
    </location>
</feature>
<dbReference type="PROSITE" id="PS00624">
    <property type="entry name" value="GMC_OXRED_2"/>
    <property type="match status" value="1"/>
</dbReference>
<dbReference type="PIRSF" id="PIRSF000137">
    <property type="entry name" value="Alcohol_oxidase"/>
    <property type="match status" value="1"/>
</dbReference>
<organism evidence="8 9">
    <name type="scientific">Ruixingdingia sedimenti</name>
    <dbReference type="NCBI Taxonomy" id="3073604"/>
    <lineage>
        <taxon>Bacteria</taxon>
        <taxon>Pseudomonadati</taxon>
        <taxon>Pseudomonadota</taxon>
        <taxon>Alphaproteobacteria</taxon>
        <taxon>Rhodobacterales</taxon>
        <taxon>Paracoccaceae</taxon>
        <taxon>Ruixingdingia</taxon>
    </lineage>
</organism>
<dbReference type="RefSeq" id="WP_310457637.1">
    <property type="nucleotide sequence ID" value="NZ_JAVKPH010000013.1"/>
</dbReference>
<evidence type="ECO:0000313" key="8">
    <source>
        <dbReference type="EMBL" id="MDR5653399.1"/>
    </source>
</evidence>
<comment type="caution">
    <text evidence="8">The sequence shown here is derived from an EMBL/GenBank/DDBJ whole genome shotgun (WGS) entry which is preliminary data.</text>
</comment>
<dbReference type="SUPFAM" id="SSF54373">
    <property type="entry name" value="FAD-linked reductases, C-terminal domain"/>
    <property type="match status" value="1"/>
</dbReference>
<keyword evidence="9" id="KW-1185">Reference proteome</keyword>
<comment type="cofactor">
    <cofactor evidence="1">
        <name>FAD</name>
        <dbReference type="ChEBI" id="CHEBI:57692"/>
    </cofactor>
</comment>
<dbReference type="InterPro" id="IPR036188">
    <property type="entry name" value="FAD/NAD-bd_sf"/>
</dbReference>
<dbReference type="PANTHER" id="PTHR11552">
    <property type="entry name" value="GLUCOSE-METHANOL-CHOLINE GMC OXIDOREDUCTASE"/>
    <property type="match status" value="1"/>
</dbReference>
<dbReference type="InterPro" id="IPR007867">
    <property type="entry name" value="GMC_OxRtase_C"/>
</dbReference>
<protein>
    <submittedName>
        <fullName evidence="8">GMC family oxidoreductase N-terminal domain-containing protein</fullName>
    </submittedName>
</protein>
<dbReference type="EMBL" id="JAVKPH010000013">
    <property type="protein sequence ID" value="MDR5653399.1"/>
    <property type="molecule type" value="Genomic_DNA"/>
</dbReference>
<evidence type="ECO:0000259" key="7">
    <source>
        <dbReference type="PROSITE" id="PS00624"/>
    </source>
</evidence>
<dbReference type="Gene3D" id="3.50.50.60">
    <property type="entry name" value="FAD/NAD(P)-binding domain"/>
    <property type="match status" value="1"/>
</dbReference>
<keyword evidence="3 5" id="KW-0285">Flavoprotein</keyword>
<evidence type="ECO:0000256" key="2">
    <source>
        <dbReference type="ARBA" id="ARBA00010790"/>
    </source>
</evidence>
<evidence type="ECO:0000313" key="9">
    <source>
        <dbReference type="Proteomes" id="UP001247754"/>
    </source>
</evidence>
<evidence type="ECO:0000256" key="5">
    <source>
        <dbReference type="RuleBase" id="RU003968"/>
    </source>
</evidence>
<proteinExistence type="inferred from homology"/>
<dbReference type="PANTHER" id="PTHR11552:SF147">
    <property type="entry name" value="CHOLINE DEHYDROGENASE, MITOCHONDRIAL"/>
    <property type="match status" value="1"/>
</dbReference>
<dbReference type="InterPro" id="IPR000172">
    <property type="entry name" value="GMC_OxRdtase_N"/>
</dbReference>
<evidence type="ECO:0000256" key="3">
    <source>
        <dbReference type="ARBA" id="ARBA00022630"/>
    </source>
</evidence>
<feature type="domain" description="Glucose-methanol-choline oxidoreductase N-terminal" evidence="6">
    <location>
        <begin position="81"/>
        <end position="104"/>
    </location>
</feature>
<dbReference type="SUPFAM" id="SSF51905">
    <property type="entry name" value="FAD/NAD(P)-binding domain"/>
    <property type="match status" value="1"/>
</dbReference>
<comment type="similarity">
    <text evidence="2 5">Belongs to the GMC oxidoreductase family.</text>
</comment>
<name>A0ABU1F987_9RHOB</name>
<evidence type="ECO:0000256" key="4">
    <source>
        <dbReference type="ARBA" id="ARBA00022827"/>
    </source>
</evidence>
<dbReference type="Gene3D" id="3.30.560.10">
    <property type="entry name" value="Glucose Oxidase, domain 3"/>
    <property type="match status" value="1"/>
</dbReference>
<accession>A0ABU1F987</accession>
<gene>
    <name evidence="8" type="ORF">RGD00_12345</name>
</gene>
<dbReference type="InterPro" id="IPR012132">
    <property type="entry name" value="GMC_OxRdtase"/>
</dbReference>
<dbReference type="PROSITE" id="PS00623">
    <property type="entry name" value="GMC_OXRED_1"/>
    <property type="match status" value="1"/>
</dbReference>
<dbReference type="Proteomes" id="UP001247754">
    <property type="component" value="Unassembled WGS sequence"/>
</dbReference>
<reference evidence="8 9" key="1">
    <citation type="submission" date="2023-09" db="EMBL/GenBank/DDBJ databases">
        <title>Xinfangfangia sedmenti sp. nov., isolated the sedment.</title>
        <authorList>
            <person name="Xu L."/>
        </authorList>
    </citation>
    <scope>NUCLEOTIDE SEQUENCE [LARGE SCALE GENOMIC DNA]</scope>
    <source>
        <strain evidence="8 9">LG-4</strain>
    </source>
</reference>
<dbReference type="Pfam" id="PF00732">
    <property type="entry name" value="GMC_oxred_N"/>
    <property type="match status" value="1"/>
</dbReference>
<dbReference type="Pfam" id="PF05199">
    <property type="entry name" value="GMC_oxred_C"/>
    <property type="match status" value="1"/>
</dbReference>